<gene>
    <name evidence="1" type="ORF">SAMN04488557_2901</name>
</gene>
<evidence type="ECO:0000313" key="2">
    <source>
        <dbReference type="Proteomes" id="UP000199423"/>
    </source>
</evidence>
<organism evidence="1 2">
    <name type="scientific">Hyphomicrobium facile</name>
    <dbReference type="NCBI Taxonomy" id="51670"/>
    <lineage>
        <taxon>Bacteria</taxon>
        <taxon>Pseudomonadati</taxon>
        <taxon>Pseudomonadota</taxon>
        <taxon>Alphaproteobacteria</taxon>
        <taxon>Hyphomicrobiales</taxon>
        <taxon>Hyphomicrobiaceae</taxon>
        <taxon>Hyphomicrobium</taxon>
    </lineage>
</organism>
<proteinExistence type="predicted"/>
<dbReference type="Proteomes" id="UP000199423">
    <property type="component" value="Unassembled WGS sequence"/>
</dbReference>
<reference evidence="2" key="1">
    <citation type="submission" date="2016-10" db="EMBL/GenBank/DDBJ databases">
        <authorList>
            <person name="Varghese N."/>
            <person name="Submissions S."/>
        </authorList>
    </citation>
    <scope>NUCLEOTIDE SEQUENCE [LARGE SCALE GENOMIC DNA]</scope>
    <source>
        <strain evidence="2">DSM 1565</strain>
    </source>
</reference>
<evidence type="ECO:0000313" key="1">
    <source>
        <dbReference type="EMBL" id="SFV36920.1"/>
    </source>
</evidence>
<dbReference type="EMBL" id="FPCH01000003">
    <property type="protein sequence ID" value="SFV36920.1"/>
    <property type="molecule type" value="Genomic_DNA"/>
</dbReference>
<dbReference type="RefSeq" id="WP_244531266.1">
    <property type="nucleotide sequence ID" value="NZ_FPCH01000003.1"/>
</dbReference>
<sequence length="81" mass="8432">MLLSIGQGMTKEIPQVFARRARLSSKAIVTAVALTLAALAAIAVASHHETKNSVKTVSPVSQWPVDNGADKGSVLVPVVAR</sequence>
<dbReference type="AlphaFoldDB" id="A0A1I7NQQ3"/>
<keyword evidence="2" id="KW-1185">Reference proteome</keyword>
<protein>
    <submittedName>
        <fullName evidence="1">Uncharacterized protein</fullName>
    </submittedName>
</protein>
<accession>A0A1I7NQQ3</accession>
<name>A0A1I7NQQ3_9HYPH</name>